<evidence type="ECO:0000256" key="15">
    <source>
        <dbReference type="SAM" id="MobiDB-lite"/>
    </source>
</evidence>
<feature type="compositionally biased region" description="Basic and acidic residues" evidence="15">
    <location>
        <begin position="87"/>
        <end position="100"/>
    </location>
</feature>
<comment type="subcellular location">
    <subcellularLocation>
        <location evidence="2 14">Mitochondrion inner membrane</location>
        <topology evidence="2 14">Single-pass membrane protein</topology>
    </subcellularLocation>
</comment>
<comment type="similarity">
    <text evidence="3 14">Belongs to the TIM50 family.</text>
</comment>
<keyword evidence="4 14" id="KW-0813">Transport</keyword>
<feature type="compositionally biased region" description="Basic and acidic residues" evidence="15">
    <location>
        <begin position="360"/>
        <end position="377"/>
    </location>
</feature>
<evidence type="ECO:0000256" key="4">
    <source>
        <dbReference type="ARBA" id="ARBA00022448"/>
    </source>
</evidence>
<dbReference type="EMBL" id="JAFNEN010000667">
    <property type="protein sequence ID" value="KAG8178785.1"/>
    <property type="molecule type" value="Genomic_DNA"/>
</dbReference>
<feature type="compositionally biased region" description="Polar residues" evidence="15">
    <location>
        <begin position="381"/>
        <end position="394"/>
    </location>
</feature>
<dbReference type="Proteomes" id="UP000827092">
    <property type="component" value="Unassembled WGS sequence"/>
</dbReference>
<keyword evidence="7 14" id="KW-0653">Protein transport</keyword>
<evidence type="ECO:0000256" key="11">
    <source>
        <dbReference type="ARBA" id="ARBA00023128"/>
    </source>
</evidence>
<evidence type="ECO:0000256" key="6">
    <source>
        <dbReference type="ARBA" id="ARBA00022792"/>
    </source>
</evidence>
<feature type="region of interest" description="Disordered" evidence="15">
    <location>
        <begin position="360"/>
        <end position="394"/>
    </location>
</feature>
<keyword evidence="12 14" id="KW-0472">Membrane</keyword>
<dbReference type="GO" id="GO:0005744">
    <property type="term" value="C:TIM23 mitochondrial import inner membrane translocase complex"/>
    <property type="evidence" value="ECO:0007669"/>
    <property type="project" value="UniProtKB-UniRule"/>
</dbReference>
<feature type="domain" description="FCP1 homology" evidence="16">
    <location>
        <begin position="187"/>
        <end position="331"/>
    </location>
</feature>
<reference evidence="17 18" key="1">
    <citation type="journal article" date="2022" name="Nat. Ecol. Evol.">
        <title>A masculinizing supergene underlies an exaggerated male reproductive morph in a spider.</title>
        <authorList>
            <person name="Hendrickx F."/>
            <person name="De Corte Z."/>
            <person name="Sonet G."/>
            <person name="Van Belleghem S.M."/>
            <person name="Kostlbacher S."/>
            <person name="Vangestel C."/>
        </authorList>
    </citation>
    <scope>NUCLEOTIDE SEQUENCE [LARGE SCALE GENOMIC DNA]</scope>
    <source>
        <strain evidence="17">W744_W776</strain>
    </source>
</reference>
<keyword evidence="6" id="KW-0999">Mitochondrion inner membrane</keyword>
<keyword evidence="11 14" id="KW-0496">Mitochondrion</keyword>
<dbReference type="Pfam" id="PF03031">
    <property type="entry name" value="NIF"/>
    <property type="match status" value="1"/>
</dbReference>
<protein>
    <recommendedName>
        <fullName evidence="14">Mitochondrial import inner membrane translocase subunit TIM50</fullName>
    </recommendedName>
</protein>
<organism evidence="17 18">
    <name type="scientific">Oedothorax gibbosus</name>
    <dbReference type="NCBI Taxonomy" id="931172"/>
    <lineage>
        <taxon>Eukaryota</taxon>
        <taxon>Metazoa</taxon>
        <taxon>Ecdysozoa</taxon>
        <taxon>Arthropoda</taxon>
        <taxon>Chelicerata</taxon>
        <taxon>Arachnida</taxon>
        <taxon>Araneae</taxon>
        <taxon>Araneomorphae</taxon>
        <taxon>Entelegynae</taxon>
        <taxon>Araneoidea</taxon>
        <taxon>Linyphiidae</taxon>
        <taxon>Erigoninae</taxon>
        <taxon>Oedothorax</taxon>
    </lineage>
</organism>
<feature type="region of interest" description="Disordered" evidence="15">
    <location>
        <begin position="78"/>
        <end position="100"/>
    </location>
</feature>
<dbReference type="PROSITE" id="PS50969">
    <property type="entry name" value="FCP1"/>
    <property type="match status" value="1"/>
</dbReference>
<dbReference type="SMART" id="SM00577">
    <property type="entry name" value="CPDc"/>
    <property type="match status" value="1"/>
</dbReference>
<evidence type="ECO:0000313" key="17">
    <source>
        <dbReference type="EMBL" id="KAG8178785.1"/>
    </source>
</evidence>
<dbReference type="InterPro" id="IPR036412">
    <property type="entry name" value="HAD-like_sf"/>
</dbReference>
<evidence type="ECO:0000259" key="16">
    <source>
        <dbReference type="PROSITE" id="PS50969"/>
    </source>
</evidence>
<sequence>MAARCSMCLYQFIRTNSNRLLGTYTSSRMYNAKYSTLGASTSFHTPLVKFTFPTKVHFSTQKPADVKVLTDDILRAARSKQSSQNEDEQHSQESEETKKQDEFSKRAMKYTFLAFGAMFAGFTGLAIYEWGKPLMDEEGNIVEDEYSQMPALKAYLYRTYKEMMYYNKLIKEPSRDKLLPDPLVEPYYQPPYTLVLEMTGILVHPDWTYQTGWRFKKRPGVDYFLQQAGHPMFEIVVYTSEQGFTAFPIIDTLDPNGYVAYRLFKDATRYMDGHHVKDLSCLNRDLSKVIFIDWNEKSFKLQPENALKLKRWTGNDDDKTLYDLANLLRAIATSGIEDVRTVLEHYSQFDDPIQAFKENQKKLQEEEEKRLQDEMGKKSSLAASTWSSNLLRRR</sequence>
<dbReference type="InterPro" id="IPR023214">
    <property type="entry name" value="HAD_sf"/>
</dbReference>
<proteinExistence type="inferred from homology"/>
<dbReference type="GO" id="GO:0015031">
    <property type="term" value="P:protein transport"/>
    <property type="evidence" value="ECO:0007669"/>
    <property type="project" value="UniProtKB-KW"/>
</dbReference>
<keyword evidence="8 14" id="KW-0809">Transit peptide</keyword>
<keyword evidence="10 14" id="KW-0811">Translocation</keyword>
<evidence type="ECO:0000256" key="10">
    <source>
        <dbReference type="ARBA" id="ARBA00023010"/>
    </source>
</evidence>
<evidence type="ECO:0000256" key="12">
    <source>
        <dbReference type="ARBA" id="ARBA00023136"/>
    </source>
</evidence>
<evidence type="ECO:0000256" key="8">
    <source>
        <dbReference type="ARBA" id="ARBA00022946"/>
    </source>
</evidence>
<evidence type="ECO:0000256" key="1">
    <source>
        <dbReference type="ARBA" id="ARBA00002959"/>
    </source>
</evidence>
<dbReference type="InterPro" id="IPR050365">
    <property type="entry name" value="TIM50"/>
</dbReference>
<feature type="transmembrane region" description="Helical" evidence="14">
    <location>
        <begin position="107"/>
        <end position="128"/>
    </location>
</feature>
<dbReference type="SUPFAM" id="SSF56784">
    <property type="entry name" value="HAD-like"/>
    <property type="match status" value="1"/>
</dbReference>
<dbReference type="CDD" id="cd07521">
    <property type="entry name" value="HAD_FCP1-like"/>
    <property type="match status" value="1"/>
</dbReference>
<evidence type="ECO:0000256" key="5">
    <source>
        <dbReference type="ARBA" id="ARBA00022692"/>
    </source>
</evidence>
<comment type="subunit">
    <text evidence="13">Component of the TIM23 complex at least composed of Tim23, Tim17 (Tim17a1, Tim17a2 or Tim17b1) and a Tim50.</text>
</comment>
<keyword evidence="9 14" id="KW-1133">Transmembrane helix</keyword>
<comment type="caution">
    <text evidence="17">The sequence shown here is derived from an EMBL/GenBank/DDBJ whole genome shotgun (WGS) entry which is preliminary data.</text>
</comment>
<evidence type="ECO:0000256" key="14">
    <source>
        <dbReference type="RuleBase" id="RU365079"/>
    </source>
</evidence>
<dbReference type="Gene3D" id="3.40.50.1000">
    <property type="entry name" value="HAD superfamily/HAD-like"/>
    <property type="match status" value="1"/>
</dbReference>
<dbReference type="InterPro" id="IPR004274">
    <property type="entry name" value="FCP1_dom"/>
</dbReference>
<evidence type="ECO:0000256" key="13">
    <source>
        <dbReference type="ARBA" id="ARBA00061911"/>
    </source>
</evidence>
<dbReference type="AlphaFoldDB" id="A0AAV6U3H8"/>
<evidence type="ECO:0000256" key="7">
    <source>
        <dbReference type="ARBA" id="ARBA00022927"/>
    </source>
</evidence>
<keyword evidence="18" id="KW-1185">Reference proteome</keyword>
<evidence type="ECO:0000256" key="9">
    <source>
        <dbReference type="ARBA" id="ARBA00022989"/>
    </source>
</evidence>
<name>A0AAV6U3H8_9ARAC</name>
<accession>A0AAV6U3H8</accession>
<comment type="function">
    <text evidence="1 14">Essential component of the TIM23 complex, a complex that mediates the translocation of transit peptide-containing proteins across the mitochondrial inner membrane.</text>
</comment>
<gene>
    <name evidence="17" type="ORF">JTE90_022414</name>
</gene>
<evidence type="ECO:0000313" key="18">
    <source>
        <dbReference type="Proteomes" id="UP000827092"/>
    </source>
</evidence>
<dbReference type="PANTHER" id="PTHR12210">
    <property type="entry name" value="DULLARD PROTEIN PHOSPHATASE"/>
    <property type="match status" value="1"/>
</dbReference>
<evidence type="ECO:0000256" key="2">
    <source>
        <dbReference type="ARBA" id="ARBA00004434"/>
    </source>
</evidence>
<dbReference type="FunFam" id="3.40.50.1000:FF:000019">
    <property type="entry name" value="Mitochondrial import inner membrane translocase subunit TIM50"/>
    <property type="match status" value="1"/>
</dbReference>
<keyword evidence="5 14" id="KW-0812">Transmembrane</keyword>
<evidence type="ECO:0000256" key="3">
    <source>
        <dbReference type="ARBA" id="ARBA00006344"/>
    </source>
</evidence>